<evidence type="ECO:0000256" key="5">
    <source>
        <dbReference type="ARBA" id="ARBA00022729"/>
    </source>
</evidence>
<evidence type="ECO:0000256" key="4">
    <source>
        <dbReference type="ARBA" id="ARBA00022702"/>
    </source>
</evidence>
<keyword evidence="5 7" id="KW-0732">Signal</keyword>
<dbReference type="Pfam" id="PF05498">
    <property type="entry name" value="RALF"/>
    <property type="match status" value="1"/>
</dbReference>
<evidence type="ECO:0000256" key="6">
    <source>
        <dbReference type="ARBA" id="ARBA00023157"/>
    </source>
</evidence>
<name>A0AAD3T7T3_NEPGR</name>
<dbReference type="Proteomes" id="UP001279734">
    <property type="component" value="Unassembled WGS sequence"/>
</dbReference>
<sequence length="126" mass="14025">MASKIWIAVVLLALVMAAESSTSFSETHWDLATRLSSGHGGLPTVQACNGQVGNCIEAEDEMMLDSEAGRRQLAMQSRYISYAALKRNSIPCSRRGHSYYNCRGNVRANPYRRGCTAITRCKRYMK</sequence>
<keyword evidence="4" id="KW-0372">Hormone</keyword>
<evidence type="ECO:0000256" key="1">
    <source>
        <dbReference type="ARBA" id="ARBA00004613"/>
    </source>
</evidence>
<keyword evidence="3" id="KW-0964">Secreted</keyword>
<evidence type="ECO:0000256" key="3">
    <source>
        <dbReference type="ARBA" id="ARBA00022525"/>
    </source>
</evidence>
<comment type="subcellular location">
    <subcellularLocation>
        <location evidence="1">Secreted</location>
    </subcellularLocation>
</comment>
<gene>
    <name evidence="8" type="ORF">Nepgr_026791</name>
</gene>
<accession>A0AAD3T7T3</accession>
<keyword evidence="6" id="KW-1015">Disulfide bond</keyword>
<dbReference type="AlphaFoldDB" id="A0AAD3T7T3"/>
<feature type="chain" id="PRO_5042272021" evidence="7">
    <location>
        <begin position="21"/>
        <end position="126"/>
    </location>
</feature>
<dbReference type="EMBL" id="BSYO01000028">
    <property type="protein sequence ID" value="GMH24948.1"/>
    <property type="molecule type" value="Genomic_DNA"/>
</dbReference>
<evidence type="ECO:0000256" key="7">
    <source>
        <dbReference type="SAM" id="SignalP"/>
    </source>
</evidence>
<evidence type="ECO:0000256" key="2">
    <source>
        <dbReference type="ARBA" id="ARBA00009178"/>
    </source>
</evidence>
<organism evidence="8 9">
    <name type="scientific">Nepenthes gracilis</name>
    <name type="common">Slender pitcher plant</name>
    <dbReference type="NCBI Taxonomy" id="150966"/>
    <lineage>
        <taxon>Eukaryota</taxon>
        <taxon>Viridiplantae</taxon>
        <taxon>Streptophyta</taxon>
        <taxon>Embryophyta</taxon>
        <taxon>Tracheophyta</taxon>
        <taxon>Spermatophyta</taxon>
        <taxon>Magnoliopsida</taxon>
        <taxon>eudicotyledons</taxon>
        <taxon>Gunneridae</taxon>
        <taxon>Pentapetalae</taxon>
        <taxon>Caryophyllales</taxon>
        <taxon>Nepenthaceae</taxon>
        <taxon>Nepenthes</taxon>
    </lineage>
</organism>
<dbReference type="GO" id="GO:0009506">
    <property type="term" value="C:plasmodesma"/>
    <property type="evidence" value="ECO:0007669"/>
    <property type="project" value="TreeGrafter"/>
</dbReference>
<dbReference type="GO" id="GO:0005576">
    <property type="term" value="C:extracellular region"/>
    <property type="evidence" value="ECO:0007669"/>
    <property type="project" value="UniProtKB-SubCell"/>
</dbReference>
<keyword evidence="9" id="KW-1185">Reference proteome</keyword>
<dbReference type="GO" id="GO:0005179">
    <property type="term" value="F:hormone activity"/>
    <property type="evidence" value="ECO:0007669"/>
    <property type="project" value="UniProtKB-KW"/>
</dbReference>
<comment type="caution">
    <text evidence="8">The sequence shown here is derived from an EMBL/GenBank/DDBJ whole genome shotgun (WGS) entry which is preliminary data.</text>
</comment>
<evidence type="ECO:0000313" key="9">
    <source>
        <dbReference type="Proteomes" id="UP001279734"/>
    </source>
</evidence>
<dbReference type="PANTHER" id="PTHR33136">
    <property type="entry name" value="RAPID ALKALINIZATION FACTOR-LIKE"/>
    <property type="match status" value="1"/>
</dbReference>
<proteinExistence type="inferred from homology"/>
<dbReference type="GO" id="GO:0019722">
    <property type="term" value="P:calcium-mediated signaling"/>
    <property type="evidence" value="ECO:0007669"/>
    <property type="project" value="TreeGrafter"/>
</dbReference>
<feature type="signal peptide" evidence="7">
    <location>
        <begin position="1"/>
        <end position="20"/>
    </location>
</feature>
<evidence type="ECO:0000313" key="8">
    <source>
        <dbReference type="EMBL" id="GMH24948.1"/>
    </source>
</evidence>
<comment type="similarity">
    <text evidence="2">Belongs to the plant rapid alkalinization factor (RALF) family.</text>
</comment>
<dbReference type="PANTHER" id="PTHR33136:SF89">
    <property type="entry name" value="PROTEIN RALF-LIKE 19"/>
    <property type="match status" value="1"/>
</dbReference>
<dbReference type="InterPro" id="IPR008801">
    <property type="entry name" value="RALF"/>
</dbReference>
<protein>
    <submittedName>
        <fullName evidence="8">Uncharacterized protein</fullName>
    </submittedName>
</protein>
<reference evidence="8" key="1">
    <citation type="submission" date="2023-05" db="EMBL/GenBank/DDBJ databases">
        <title>Nepenthes gracilis genome sequencing.</title>
        <authorList>
            <person name="Fukushima K."/>
        </authorList>
    </citation>
    <scope>NUCLEOTIDE SEQUENCE</scope>
    <source>
        <strain evidence="8">SING2019-196</strain>
    </source>
</reference>